<name>A0A7W4YY70_9HYPH</name>
<keyword evidence="5" id="KW-1185">Reference proteome</keyword>
<dbReference type="GO" id="GO:0008483">
    <property type="term" value="F:transaminase activity"/>
    <property type="evidence" value="ECO:0007669"/>
    <property type="project" value="InterPro"/>
</dbReference>
<dbReference type="EC" id="5.4.3.8" evidence="4"/>
<keyword evidence="2 3" id="KW-0663">Pyridoxal phosphate</keyword>
<keyword evidence="4" id="KW-0413">Isomerase</keyword>
<dbReference type="InterPro" id="IPR015421">
    <property type="entry name" value="PyrdxlP-dep_Trfase_major"/>
</dbReference>
<gene>
    <name evidence="4" type="ORF">FHR70_004418</name>
</gene>
<evidence type="ECO:0000256" key="3">
    <source>
        <dbReference type="RuleBase" id="RU003560"/>
    </source>
</evidence>
<comment type="similarity">
    <text evidence="3">Belongs to the class-III pyridoxal-phosphate-dependent aminotransferase family.</text>
</comment>
<dbReference type="PROSITE" id="PS00600">
    <property type="entry name" value="AA_TRANSFER_CLASS_3"/>
    <property type="match status" value="1"/>
</dbReference>
<dbReference type="RefSeq" id="WP_183454110.1">
    <property type="nucleotide sequence ID" value="NZ_JACHWB010000009.1"/>
</dbReference>
<reference evidence="4 5" key="1">
    <citation type="submission" date="2020-08" db="EMBL/GenBank/DDBJ databases">
        <title>The Agave Microbiome: Exploring the role of microbial communities in plant adaptations to desert environments.</title>
        <authorList>
            <person name="Partida-Martinez L.P."/>
        </authorList>
    </citation>
    <scope>NUCLEOTIDE SEQUENCE [LARGE SCALE GENOMIC DNA]</scope>
    <source>
        <strain evidence="4 5">AT3.9</strain>
    </source>
</reference>
<dbReference type="PANTHER" id="PTHR43713">
    <property type="entry name" value="GLUTAMATE-1-SEMIALDEHYDE 2,1-AMINOMUTASE"/>
    <property type="match status" value="1"/>
</dbReference>
<dbReference type="Gene3D" id="3.40.640.10">
    <property type="entry name" value="Type I PLP-dependent aspartate aminotransferase-like (Major domain)"/>
    <property type="match status" value="1"/>
</dbReference>
<accession>A0A7W4YY70</accession>
<dbReference type="GO" id="GO:0030170">
    <property type="term" value="F:pyridoxal phosphate binding"/>
    <property type="evidence" value="ECO:0007669"/>
    <property type="project" value="InterPro"/>
</dbReference>
<dbReference type="Proteomes" id="UP000532010">
    <property type="component" value="Unassembled WGS sequence"/>
</dbReference>
<dbReference type="InterPro" id="IPR005814">
    <property type="entry name" value="Aminotrans_3"/>
</dbReference>
<comment type="caution">
    <text evidence="4">The sequence shown here is derived from an EMBL/GenBank/DDBJ whole genome shotgun (WGS) entry which is preliminary data.</text>
</comment>
<sequence length="412" mass="45068">MNQNIVTSLDQQLRSRAEKVVPGGMYGHLNARPLPPGYPQFFAKGEGCHLWDVDGRRYIDFMCSWGPILLGHKYPAVEEAVERQRQQGDCLNGPTERMVELAEKLVANIPHADWAMFQKNGTDATTSAITVARAGTGRRKILVARGAYHGAAPWCTPSVVGVTAEDRAHLVHFEFNNIESLEAAAEAAKGDIAAILVAAFKHDLSVDQMLPDPPFAQRAREICNEVGAALIIDEVRAGFRLSVGGSWEKLGIRPDLAAWSKAIANGYPLAALTGNDRFRDAASRIYVTGSFWMGAVSMAAAIATIDELLATNGIAHMERIGTRLRDGIAEQAMRHGIRLRQTGPVQMPLILFDDDPSFAKGARFASEAIKRGVYMHPRHNMFLSLAHTESDIDETLEVTDVALARLASEYRA</sequence>
<evidence type="ECO:0000256" key="1">
    <source>
        <dbReference type="ARBA" id="ARBA00001933"/>
    </source>
</evidence>
<evidence type="ECO:0000313" key="4">
    <source>
        <dbReference type="EMBL" id="MBB3021322.1"/>
    </source>
</evidence>
<dbReference type="GO" id="GO:0042286">
    <property type="term" value="F:glutamate-1-semialdehyde 2,1-aminomutase activity"/>
    <property type="evidence" value="ECO:0007669"/>
    <property type="project" value="UniProtKB-EC"/>
</dbReference>
<protein>
    <submittedName>
        <fullName evidence="4">Glutamate-1-semialdehyde 2,1-aminomutase</fullName>
        <ecNumber evidence="4">5.4.3.8</ecNumber>
    </submittedName>
</protein>
<evidence type="ECO:0000313" key="5">
    <source>
        <dbReference type="Proteomes" id="UP000532010"/>
    </source>
</evidence>
<dbReference type="Pfam" id="PF00202">
    <property type="entry name" value="Aminotran_3"/>
    <property type="match status" value="1"/>
</dbReference>
<dbReference type="Gene3D" id="3.90.1150.10">
    <property type="entry name" value="Aspartate Aminotransferase, domain 1"/>
    <property type="match status" value="1"/>
</dbReference>
<dbReference type="InterPro" id="IPR015424">
    <property type="entry name" value="PyrdxlP-dep_Trfase"/>
</dbReference>
<dbReference type="InterPro" id="IPR049704">
    <property type="entry name" value="Aminotrans_3_PPA_site"/>
</dbReference>
<dbReference type="SUPFAM" id="SSF53383">
    <property type="entry name" value="PLP-dependent transferases"/>
    <property type="match status" value="1"/>
</dbReference>
<organism evidence="4 5">
    <name type="scientific">Microvirga lupini</name>
    <dbReference type="NCBI Taxonomy" id="420324"/>
    <lineage>
        <taxon>Bacteria</taxon>
        <taxon>Pseudomonadati</taxon>
        <taxon>Pseudomonadota</taxon>
        <taxon>Alphaproteobacteria</taxon>
        <taxon>Hyphomicrobiales</taxon>
        <taxon>Methylobacteriaceae</taxon>
        <taxon>Microvirga</taxon>
    </lineage>
</organism>
<comment type="cofactor">
    <cofactor evidence="1">
        <name>pyridoxal 5'-phosphate</name>
        <dbReference type="ChEBI" id="CHEBI:597326"/>
    </cofactor>
</comment>
<dbReference type="AlphaFoldDB" id="A0A7W4YY70"/>
<dbReference type="InterPro" id="IPR015422">
    <property type="entry name" value="PyrdxlP-dep_Trfase_small"/>
</dbReference>
<dbReference type="PANTHER" id="PTHR43713:SF3">
    <property type="entry name" value="GLUTAMATE-1-SEMIALDEHYDE 2,1-AMINOMUTASE 1, CHLOROPLASTIC-RELATED"/>
    <property type="match status" value="1"/>
</dbReference>
<proteinExistence type="inferred from homology"/>
<evidence type="ECO:0000256" key="2">
    <source>
        <dbReference type="ARBA" id="ARBA00022898"/>
    </source>
</evidence>
<dbReference type="EMBL" id="JACHWB010000009">
    <property type="protein sequence ID" value="MBB3021322.1"/>
    <property type="molecule type" value="Genomic_DNA"/>
</dbReference>